<protein>
    <recommendedName>
        <fullName evidence="5">Outer membrane protein beta-barrel domain-containing protein</fullName>
    </recommendedName>
</protein>
<dbReference type="EMBL" id="JBANCF010000027">
    <property type="protein sequence ID" value="MEM0574841.1"/>
    <property type="molecule type" value="Genomic_DNA"/>
</dbReference>
<dbReference type="Proteomes" id="UP001388259">
    <property type="component" value="Unassembled WGS sequence"/>
</dbReference>
<proteinExistence type="predicted"/>
<dbReference type="AlphaFoldDB" id="A0AB35Z042"/>
<sequence>MNSTKNYLFLVTVFLLLSANLFAQKDYNRFSAEISTGLHVPFAPGDGISRSKYIAFKQFQLAGRYMFSKRVGVKAHYAFNRFNDPDVKDMGVSFNRLGVEGVVNVGRLLNVSFHIREKFGLLFHTGVGVTFSNPTGSTGTDRIGNILAGFTAQYKISNQMSLMGDMTYISNIRQHYGYNGNSLNAGEKGTSGGFVNVSIGVIFNLGEERYHADWY</sequence>
<evidence type="ECO:0008006" key="5">
    <source>
        <dbReference type="Google" id="ProtNLM"/>
    </source>
</evidence>
<accession>A0AB35Z042</accession>
<organism evidence="1 3">
    <name type="scientific">Aequorivita flava</name>
    <dbReference type="NCBI Taxonomy" id="3114371"/>
    <lineage>
        <taxon>Bacteria</taxon>
        <taxon>Pseudomonadati</taxon>
        <taxon>Bacteroidota</taxon>
        <taxon>Flavobacteriia</taxon>
        <taxon>Flavobacteriales</taxon>
        <taxon>Flavobacteriaceae</taxon>
        <taxon>Aequorivita</taxon>
    </lineage>
</organism>
<evidence type="ECO:0000313" key="2">
    <source>
        <dbReference type="EMBL" id="MEM0574841.1"/>
    </source>
</evidence>
<evidence type="ECO:0000313" key="4">
    <source>
        <dbReference type="Proteomes" id="UP001390963"/>
    </source>
</evidence>
<name>A0AB35Z042_9FLAO</name>
<comment type="caution">
    <text evidence="1">The sequence shown here is derived from an EMBL/GenBank/DDBJ whole genome shotgun (WGS) entry which is preliminary data.</text>
</comment>
<keyword evidence="4" id="KW-1185">Reference proteome</keyword>
<dbReference type="Proteomes" id="UP001390963">
    <property type="component" value="Unassembled WGS sequence"/>
</dbReference>
<evidence type="ECO:0000313" key="3">
    <source>
        <dbReference type="Proteomes" id="UP001388259"/>
    </source>
</evidence>
<dbReference type="RefSeq" id="WP_279448188.1">
    <property type="nucleotide sequence ID" value="NZ_JAZBJM010000024.1"/>
</dbReference>
<reference evidence="1 4" key="1">
    <citation type="submission" date="2024-01" db="EMBL/GenBank/DDBJ databases">
        <title>Aequorivita flavus sp. nov., isolated from deep-sea sediment.</title>
        <authorList>
            <person name="Chen X."/>
        </authorList>
    </citation>
    <scope>NUCLEOTIDE SEQUENCE</scope>
    <source>
        <strain evidence="1">MCCC 1A16923</strain>
        <strain evidence="2 4">MCCC 1A16935</strain>
    </source>
</reference>
<gene>
    <name evidence="2" type="ORF">VZD24_15075</name>
    <name evidence="1" type="ORF">VZD85_15050</name>
</gene>
<evidence type="ECO:0000313" key="1">
    <source>
        <dbReference type="EMBL" id="MEM0519673.1"/>
    </source>
</evidence>
<dbReference type="EMBL" id="JAZBJM010000024">
    <property type="protein sequence ID" value="MEM0519673.1"/>
    <property type="molecule type" value="Genomic_DNA"/>
</dbReference>